<dbReference type="Pfam" id="PF07690">
    <property type="entry name" value="MFS_1"/>
    <property type="match status" value="1"/>
</dbReference>
<dbReference type="PANTHER" id="PTHR12778:SF10">
    <property type="entry name" value="MAJOR FACILITATOR SUPERFAMILY DOMAIN-CONTAINING PROTEIN 3"/>
    <property type="match status" value="1"/>
</dbReference>
<name>A0ABQ4QU53_9HYPH</name>
<dbReference type="SUPFAM" id="SSF103473">
    <property type="entry name" value="MFS general substrate transporter"/>
    <property type="match status" value="1"/>
</dbReference>
<dbReference type="InterPro" id="IPR011701">
    <property type="entry name" value="MFS"/>
</dbReference>
<dbReference type="InterPro" id="IPR004752">
    <property type="entry name" value="AmpG_permease/AT-1"/>
</dbReference>
<dbReference type="InterPro" id="IPR036259">
    <property type="entry name" value="MFS_trans_sf"/>
</dbReference>
<gene>
    <name evidence="8" type="ORF">OPKNFCMD_0828</name>
</gene>
<feature type="transmembrane region" description="Helical" evidence="7">
    <location>
        <begin position="306"/>
        <end position="327"/>
    </location>
</feature>
<evidence type="ECO:0000256" key="6">
    <source>
        <dbReference type="ARBA" id="ARBA00023136"/>
    </source>
</evidence>
<reference evidence="8" key="2">
    <citation type="submission" date="2021-08" db="EMBL/GenBank/DDBJ databases">
        <authorList>
            <person name="Tani A."/>
            <person name="Ola A."/>
            <person name="Ogura Y."/>
            <person name="Katsura K."/>
            <person name="Hayashi T."/>
        </authorList>
    </citation>
    <scope>NUCLEOTIDE SEQUENCE</scope>
    <source>
        <strain evidence="8">KCTC 52305</strain>
    </source>
</reference>
<evidence type="ECO:0000256" key="3">
    <source>
        <dbReference type="ARBA" id="ARBA00022448"/>
    </source>
</evidence>
<evidence type="ECO:0008006" key="10">
    <source>
        <dbReference type="Google" id="ProtNLM"/>
    </source>
</evidence>
<feature type="transmembrane region" description="Helical" evidence="7">
    <location>
        <begin position="147"/>
        <end position="167"/>
    </location>
</feature>
<keyword evidence="5 7" id="KW-1133">Transmembrane helix</keyword>
<evidence type="ECO:0000313" key="8">
    <source>
        <dbReference type="EMBL" id="GJD48112.1"/>
    </source>
</evidence>
<protein>
    <recommendedName>
        <fullName evidence="10">MFS transporter</fullName>
    </recommendedName>
</protein>
<dbReference type="Proteomes" id="UP001055167">
    <property type="component" value="Unassembled WGS sequence"/>
</dbReference>
<dbReference type="EMBL" id="BPQH01000002">
    <property type="protein sequence ID" value="GJD48112.1"/>
    <property type="molecule type" value="Genomic_DNA"/>
</dbReference>
<feature type="transmembrane region" description="Helical" evidence="7">
    <location>
        <begin position="82"/>
        <end position="101"/>
    </location>
</feature>
<feature type="transmembrane region" description="Helical" evidence="7">
    <location>
        <begin position="12"/>
        <end position="31"/>
    </location>
</feature>
<feature type="transmembrane region" description="Helical" evidence="7">
    <location>
        <begin position="107"/>
        <end position="126"/>
    </location>
</feature>
<accession>A0ABQ4QU53</accession>
<feature type="transmembrane region" description="Helical" evidence="7">
    <location>
        <begin position="236"/>
        <end position="255"/>
    </location>
</feature>
<dbReference type="RefSeq" id="WP_238312858.1">
    <property type="nucleotide sequence ID" value="NZ_BPQH01000002.1"/>
</dbReference>
<keyword evidence="6 7" id="KW-0472">Membrane</keyword>
<evidence type="ECO:0000256" key="1">
    <source>
        <dbReference type="ARBA" id="ARBA00004141"/>
    </source>
</evidence>
<sequence length="424" mass="43568">MTAPTLERPAWRYAAFFAAYLYQGLVAGFSLTALANHYAALGFAAAEVGRHFALAGLPWTVQPLLWGPLVDRGAASRLGRRRFWWVAGFLGTQGALALLLLVPDVRAIGLVSAVFCLHSAFAALLDTATDRLIMDHVPKDALGRTSACTRAGFVTGTAAGALLFSWSLERVGFAPSVWLLLATSALAGLLPLLVREAPGDALLVGGPPAGPAPPRRPVRLRRLLRRLVVPLRRRESLVLIGLCFAVDAALGLFEVRFGVALIQDQGWDAALLSRAQAGLAFVAGTLGALAVGLWSDRAGPLRALRLLLLACAASFAGIAGLIAGGAAGAAGPAILALSSVAPSLLIVALVPAVMRMSQGRAGAATQFEITMAALNLGDVAGAAAAGPLAPWLGLAGAAALAGTVFALCALLAGRTARRAPAGRR</sequence>
<feature type="transmembrane region" description="Helical" evidence="7">
    <location>
        <begin position="333"/>
        <end position="354"/>
    </location>
</feature>
<evidence type="ECO:0000256" key="4">
    <source>
        <dbReference type="ARBA" id="ARBA00022692"/>
    </source>
</evidence>
<keyword evidence="3" id="KW-0813">Transport</keyword>
<feature type="transmembrane region" description="Helical" evidence="7">
    <location>
        <begin position="51"/>
        <end position="70"/>
    </location>
</feature>
<comment type="similarity">
    <text evidence="2">Belongs to the major facilitator superfamily.</text>
</comment>
<evidence type="ECO:0000256" key="5">
    <source>
        <dbReference type="ARBA" id="ARBA00022989"/>
    </source>
</evidence>
<reference evidence="8" key="1">
    <citation type="journal article" date="2021" name="Front. Microbiol.">
        <title>Comprehensive Comparative Genomics and Phenotyping of Methylobacterium Species.</title>
        <authorList>
            <person name="Alessa O."/>
            <person name="Ogura Y."/>
            <person name="Fujitani Y."/>
            <person name="Takami H."/>
            <person name="Hayashi T."/>
            <person name="Sahin N."/>
            <person name="Tani A."/>
        </authorList>
    </citation>
    <scope>NUCLEOTIDE SEQUENCE</scope>
    <source>
        <strain evidence="8">KCTC 52305</strain>
    </source>
</reference>
<comment type="caution">
    <text evidence="8">The sequence shown here is derived from an EMBL/GenBank/DDBJ whole genome shotgun (WGS) entry which is preliminary data.</text>
</comment>
<evidence type="ECO:0000256" key="7">
    <source>
        <dbReference type="SAM" id="Phobius"/>
    </source>
</evidence>
<feature type="transmembrane region" description="Helical" evidence="7">
    <location>
        <begin position="366"/>
        <end position="385"/>
    </location>
</feature>
<dbReference type="Gene3D" id="1.20.1250.20">
    <property type="entry name" value="MFS general substrate transporter like domains"/>
    <property type="match status" value="2"/>
</dbReference>
<feature type="transmembrane region" description="Helical" evidence="7">
    <location>
        <begin position="173"/>
        <end position="194"/>
    </location>
</feature>
<dbReference type="PANTHER" id="PTHR12778">
    <property type="entry name" value="SOLUTE CARRIER FAMILY 33 ACETYL-COA TRANSPORTER -RELATED"/>
    <property type="match status" value="1"/>
</dbReference>
<evidence type="ECO:0000313" key="9">
    <source>
        <dbReference type="Proteomes" id="UP001055167"/>
    </source>
</evidence>
<evidence type="ECO:0000256" key="2">
    <source>
        <dbReference type="ARBA" id="ARBA00008335"/>
    </source>
</evidence>
<keyword evidence="4 7" id="KW-0812">Transmembrane</keyword>
<comment type="subcellular location">
    <subcellularLocation>
        <location evidence="1">Membrane</location>
        <topology evidence="1">Multi-pass membrane protein</topology>
    </subcellularLocation>
</comment>
<organism evidence="8 9">
    <name type="scientific">Methylobacterium crusticola</name>
    <dbReference type="NCBI Taxonomy" id="1697972"/>
    <lineage>
        <taxon>Bacteria</taxon>
        <taxon>Pseudomonadati</taxon>
        <taxon>Pseudomonadota</taxon>
        <taxon>Alphaproteobacteria</taxon>
        <taxon>Hyphomicrobiales</taxon>
        <taxon>Methylobacteriaceae</taxon>
        <taxon>Methylobacterium</taxon>
    </lineage>
</organism>
<feature type="transmembrane region" description="Helical" evidence="7">
    <location>
        <begin position="391"/>
        <end position="413"/>
    </location>
</feature>
<keyword evidence="9" id="KW-1185">Reference proteome</keyword>
<feature type="transmembrane region" description="Helical" evidence="7">
    <location>
        <begin position="275"/>
        <end position="294"/>
    </location>
</feature>
<proteinExistence type="inferred from homology"/>